<protein>
    <recommendedName>
        <fullName evidence="5">NADH-quinone oxidoreductase subunit N</fullName>
        <ecNumber evidence="5">7.1.1.-</ecNumber>
    </recommendedName>
    <alternativeName>
        <fullName evidence="5">NADH dehydrogenase I subunit N</fullName>
    </alternativeName>
    <alternativeName>
        <fullName evidence="5">NDH-1 subunit N</fullName>
    </alternativeName>
</protein>
<keyword evidence="5" id="KW-1278">Translocase</keyword>
<comment type="subunit">
    <text evidence="5">NDH-1 is composed of 14 different subunits. Subunits NuoA, H, J, K, L, M, N constitute the membrane sector of the complex.</text>
</comment>
<feature type="transmembrane region" description="Helical" evidence="5">
    <location>
        <begin position="425"/>
        <end position="450"/>
    </location>
</feature>
<dbReference type="GO" id="GO:0042773">
    <property type="term" value="P:ATP synthesis coupled electron transport"/>
    <property type="evidence" value="ECO:0007669"/>
    <property type="project" value="InterPro"/>
</dbReference>
<keyword evidence="5" id="KW-0874">Quinone</keyword>
<dbReference type="EMBL" id="BAEE01000008">
    <property type="protein sequence ID" value="GAB08337.1"/>
    <property type="molecule type" value="Genomic_DNA"/>
</dbReference>
<feature type="domain" description="NADH:quinone oxidoreductase/Mrp antiporter transmembrane" evidence="7">
    <location>
        <begin position="181"/>
        <end position="475"/>
    </location>
</feature>
<evidence type="ECO:0000256" key="2">
    <source>
        <dbReference type="ARBA" id="ARBA00022692"/>
    </source>
</evidence>
<keyword evidence="3 5" id="KW-1133">Transmembrane helix</keyword>
<dbReference type="PANTHER" id="PTHR22773">
    <property type="entry name" value="NADH DEHYDROGENASE"/>
    <property type="match status" value="1"/>
</dbReference>
<dbReference type="NCBIfam" id="TIGR01770">
    <property type="entry name" value="NDH_I_N"/>
    <property type="match status" value="1"/>
</dbReference>
<comment type="similarity">
    <text evidence="5">Belongs to the complex I subunit 2 family.</text>
</comment>
<evidence type="ECO:0000256" key="1">
    <source>
        <dbReference type="ARBA" id="ARBA00004127"/>
    </source>
</evidence>
<feature type="transmembrane region" description="Helical" evidence="5">
    <location>
        <begin position="87"/>
        <end position="104"/>
    </location>
</feature>
<dbReference type="AlphaFoldDB" id="G7GXL2"/>
<dbReference type="GO" id="GO:0012505">
    <property type="term" value="C:endomembrane system"/>
    <property type="evidence" value="ECO:0007669"/>
    <property type="project" value="UniProtKB-SubCell"/>
</dbReference>
<comment type="subcellular location">
    <subcellularLocation>
        <location evidence="5">Cell membrane</location>
        <topology evidence="5">Multi-pass membrane protein</topology>
    </subcellularLocation>
    <subcellularLocation>
        <location evidence="1">Endomembrane system</location>
        <topology evidence="1">Multi-pass membrane protein</topology>
    </subcellularLocation>
    <subcellularLocation>
        <location evidence="6">Membrane</location>
        <topology evidence="6">Multi-pass membrane protein</topology>
    </subcellularLocation>
</comment>
<dbReference type="HAMAP" id="MF_00445">
    <property type="entry name" value="NDH1_NuoN_1"/>
    <property type="match status" value="1"/>
</dbReference>
<feature type="transmembrane region" description="Helical" evidence="5">
    <location>
        <begin position="356"/>
        <end position="376"/>
    </location>
</feature>
<organism evidence="8 9">
    <name type="scientific">Gordonia araii NBRC 100433</name>
    <dbReference type="NCBI Taxonomy" id="1073574"/>
    <lineage>
        <taxon>Bacteria</taxon>
        <taxon>Bacillati</taxon>
        <taxon>Actinomycetota</taxon>
        <taxon>Actinomycetes</taxon>
        <taxon>Mycobacteriales</taxon>
        <taxon>Gordoniaceae</taxon>
        <taxon>Gordonia</taxon>
    </lineage>
</organism>
<name>G7GXL2_9ACTN</name>
<gene>
    <name evidence="5 8" type="primary">nuoN</name>
    <name evidence="8" type="ORF">GOARA_008_00370</name>
</gene>
<dbReference type="STRING" id="1073574.GOARA_008_00370"/>
<comment type="caution">
    <text evidence="8">The sequence shown here is derived from an EMBL/GenBank/DDBJ whole genome shotgun (WGS) entry which is preliminary data.</text>
</comment>
<dbReference type="Pfam" id="PF00361">
    <property type="entry name" value="Proton_antipo_M"/>
    <property type="match status" value="1"/>
</dbReference>
<feature type="transmembrane region" description="Helical" evidence="5">
    <location>
        <begin position="546"/>
        <end position="567"/>
    </location>
</feature>
<reference evidence="8 9" key="1">
    <citation type="submission" date="2011-11" db="EMBL/GenBank/DDBJ databases">
        <title>Whole genome shotgun sequence of Gordonia araii NBRC 100433.</title>
        <authorList>
            <person name="Yoshida Y."/>
            <person name="Hosoyama A."/>
            <person name="Tsuchikane K."/>
            <person name="Katsumata H."/>
            <person name="Yamazaki S."/>
            <person name="Fujita N."/>
        </authorList>
    </citation>
    <scope>NUCLEOTIDE SEQUENCE [LARGE SCALE GENOMIC DNA]</scope>
    <source>
        <strain evidence="8 9">NBRC 100433</strain>
    </source>
</reference>
<evidence type="ECO:0000313" key="8">
    <source>
        <dbReference type="EMBL" id="GAB08337.1"/>
    </source>
</evidence>
<proteinExistence type="inferred from homology"/>
<evidence type="ECO:0000256" key="5">
    <source>
        <dbReference type="HAMAP-Rule" id="MF_00445"/>
    </source>
</evidence>
<evidence type="ECO:0000256" key="6">
    <source>
        <dbReference type="RuleBase" id="RU000320"/>
    </source>
</evidence>
<feature type="transmembrane region" description="Helical" evidence="5">
    <location>
        <begin position="164"/>
        <end position="181"/>
    </location>
</feature>
<evidence type="ECO:0000313" key="9">
    <source>
        <dbReference type="Proteomes" id="UP000035088"/>
    </source>
</evidence>
<feature type="transmembrane region" description="Helical" evidence="5">
    <location>
        <begin position="382"/>
        <end position="404"/>
    </location>
</feature>
<accession>G7GXL2</accession>
<dbReference type="GO" id="GO:0008137">
    <property type="term" value="F:NADH dehydrogenase (ubiquinone) activity"/>
    <property type="evidence" value="ECO:0007669"/>
    <property type="project" value="InterPro"/>
</dbReference>
<dbReference type="Proteomes" id="UP000035088">
    <property type="component" value="Unassembled WGS sequence"/>
</dbReference>
<dbReference type="NCBIfam" id="NF004441">
    <property type="entry name" value="PRK05777.1-4"/>
    <property type="match status" value="1"/>
</dbReference>
<keyword evidence="4 5" id="KW-0472">Membrane</keyword>
<keyword evidence="5" id="KW-0813">Transport</keyword>
<dbReference type="GO" id="GO:0050136">
    <property type="term" value="F:NADH dehydrogenase (quinone) (non-electrogenic) activity"/>
    <property type="evidence" value="ECO:0007669"/>
    <property type="project" value="UniProtKB-UniRule"/>
</dbReference>
<dbReference type="GO" id="GO:0005886">
    <property type="term" value="C:plasma membrane"/>
    <property type="evidence" value="ECO:0007669"/>
    <property type="project" value="UniProtKB-SubCell"/>
</dbReference>
<dbReference type="GO" id="GO:0048038">
    <property type="term" value="F:quinone binding"/>
    <property type="evidence" value="ECO:0007669"/>
    <property type="project" value="UniProtKB-KW"/>
</dbReference>
<evidence type="ECO:0000256" key="4">
    <source>
        <dbReference type="ARBA" id="ARBA00023136"/>
    </source>
</evidence>
<feature type="transmembrane region" description="Helical" evidence="5">
    <location>
        <begin position="217"/>
        <end position="241"/>
    </location>
</feature>
<feature type="transmembrane region" description="Helical" evidence="5">
    <location>
        <begin position="261"/>
        <end position="285"/>
    </location>
</feature>
<evidence type="ECO:0000256" key="3">
    <source>
        <dbReference type="ARBA" id="ARBA00022989"/>
    </source>
</evidence>
<feature type="transmembrane region" description="Helical" evidence="5">
    <location>
        <begin position="187"/>
        <end position="205"/>
    </location>
</feature>
<feature type="transmembrane region" description="Helical" evidence="5">
    <location>
        <begin position="18"/>
        <end position="37"/>
    </location>
</feature>
<dbReference type="EC" id="7.1.1.-" evidence="5"/>
<keyword evidence="5" id="KW-1003">Cell membrane</keyword>
<feature type="transmembrane region" description="Helical" evidence="5">
    <location>
        <begin position="49"/>
        <end position="67"/>
    </location>
</feature>
<dbReference type="InterPro" id="IPR001750">
    <property type="entry name" value="ND/Mrp_TM"/>
</dbReference>
<comment type="function">
    <text evidence="5">NDH-1 shuttles electrons from NADH, via FMN and iron-sulfur (Fe-S) centers, to quinones in the respiratory chain. The immediate electron acceptor for the enzyme in this species is believed to be a menaquinone. Couples the redox reaction to proton translocation (for every two electrons transferred, four hydrogen ions are translocated across the cytoplasmic membrane), and thus conserves the redox energy in a proton gradient.</text>
</comment>
<feature type="transmembrane region" description="Helical" evidence="5">
    <location>
        <begin position="297"/>
        <end position="318"/>
    </location>
</feature>
<keyword evidence="9" id="KW-1185">Reference proteome</keyword>
<keyword evidence="2 5" id="KW-0812">Transmembrane</keyword>
<evidence type="ECO:0000259" key="7">
    <source>
        <dbReference type="Pfam" id="PF00361"/>
    </source>
</evidence>
<feature type="transmembrane region" description="Helical" evidence="5">
    <location>
        <begin position="330"/>
        <end position="349"/>
    </location>
</feature>
<feature type="transmembrane region" description="Helical" evidence="5">
    <location>
        <begin position="462"/>
        <end position="482"/>
    </location>
</feature>
<sequence>MSTVQAATMVAPSIDYRALSPMLVVFGAAVLAVLVDAFVPRAWRSRTQLVLSLIGLLGALGCVIALAADGTDRTTMSGAVVLDGPTLFAQGTIIVVAALTVLVCSERRLDNVWAPVALASSVPTAAGGSDADLVADPFTPAAATVPGSEAELAAGRAGTLTTEVFSLTLFATGGMMLFGAAGDLLTMFIALEVFSLPLYVLCGLARRRRLLSQEAALKYFLLGAFASAFFLFGAAFIYGSTGTLALSEAGRSIAESGDDTLALIGLALLAVGLLFKVGAVPFGSWVPDVYQGAPTPVTAFMASATKVAAFVALARVFYVSFPSLAELWRPALWVVAIATMVVATIMAVSQDDIKRMFAYSSMVHAGFILLGVIALSDAGLSAVLFYLATYAFSAFGGFALLSVVRDSAGREATDFESWAGIGRRRPLVGALFALFLLAFAGIPLTTGFVAKFVVFAAAGSSGAWALVIVGVLASAVAAYFYLRVIVAMFFTDAGGGSAGATDAADSAGANGDGADGAGDGDGDGATVAGAAAPAVEVRQPSLATTLPIAVCAVITLGFGIVPQWLLALSDAAVPFLR</sequence>
<comment type="catalytic activity">
    <reaction evidence="5">
        <text>a quinone + NADH + 5 H(+)(in) = a quinol + NAD(+) + 4 H(+)(out)</text>
        <dbReference type="Rhea" id="RHEA:57888"/>
        <dbReference type="ChEBI" id="CHEBI:15378"/>
        <dbReference type="ChEBI" id="CHEBI:24646"/>
        <dbReference type="ChEBI" id="CHEBI:57540"/>
        <dbReference type="ChEBI" id="CHEBI:57945"/>
        <dbReference type="ChEBI" id="CHEBI:132124"/>
    </reaction>
</comment>
<dbReference type="InterPro" id="IPR010096">
    <property type="entry name" value="NADH-Q_OxRdtase_suN/2"/>
</dbReference>
<keyword evidence="5" id="KW-0520">NAD</keyword>